<proteinExistence type="predicted"/>
<protein>
    <submittedName>
        <fullName evidence="1">Uncharacterized protein</fullName>
    </submittedName>
</protein>
<sequence>ENSTVLNRKRRYLNFPNKASVVMSFSLLKGIARDYRVGPTTNVITFHELDVLFPLPHEPSPLDLTQTALGQPPIFQNTISRHRRDVFSQLEDVLYLHGVDGRTCILKALCEARQTIPQEVENLMLDLLLVIFRQTENTEKDDDTRYHVSETECNTFVKNCPLSIFDMAMDWAEQYYNELRIKSI</sequence>
<evidence type="ECO:0000313" key="1">
    <source>
        <dbReference type="EMBL" id="JAT39944.1"/>
    </source>
</evidence>
<dbReference type="PANTHER" id="PTHR21253:SF0">
    <property type="entry name" value="F-BOX ONLY PROTEIN 11-RELATED"/>
    <property type="match status" value="1"/>
</dbReference>
<reference evidence="1" key="1">
    <citation type="submission" date="2015-11" db="EMBL/GenBank/DDBJ databases">
        <title>De novo transcriptome assembly of four potential Pierce s Disease insect vectors from Arizona vineyards.</title>
        <authorList>
            <person name="Tassone E.E."/>
        </authorList>
    </citation>
    <scope>NUCLEOTIDE SEQUENCE</scope>
</reference>
<organism evidence="1">
    <name type="scientific">Graphocephala atropunctata</name>
    <dbReference type="NCBI Taxonomy" id="36148"/>
    <lineage>
        <taxon>Eukaryota</taxon>
        <taxon>Metazoa</taxon>
        <taxon>Ecdysozoa</taxon>
        <taxon>Arthropoda</taxon>
        <taxon>Hexapoda</taxon>
        <taxon>Insecta</taxon>
        <taxon>Pterygota</taxon>
        <taxon>Neoptera</taxon>
        <taxon>Paraneoptera</taxon>
        <taxon>Hemiptera</taxon>
        <taxon>Auchenorrhyncha</taxon>
        <taxon>Membracoidea</taxon>
        <taxon>Cicadellidae</taxon>
        <taxon>Cicadellinae</taxon>
        <taxon>Cicadellini</taxon>
        <taxon>Graphocephala</taxon>
    </lineage>
</organism>
<dbReference type="PANTHER" id="PTHR21253">
    <property type="entry name" value="F-BOX ONLY PROTEIN 11-RELATED"/>
    <property type="match status" value="1"/>
</dbReference>
<dbReference type="EMBL" id="GEBQ01000033">
    <property type="protein sequence ID" value="JAT39944.1"/>
    <property type="molecule type" value="Transcribed_RNA"/>
</dbReference>
<dbReference type="SMART" id="SM00718">
    <property type="entry name" value="DM4_12"/>
    <property type="match status" value="1"/>
</dbReference>
<feature type="non-terminal residue" evidence="1">
    <location>
        <position position="1"/>
    </location>
</feature>
<name>A0A1B6MVG9_9HEMI</name>
<accession>A0A1B6MVG9</accession>
<dbReference type="Pfam" id="PF07841">
    <property type="entry name" value="DM4_12"/>
    <property type="match status" value="1"/>
</dbReference>
<gene>
    <name evidence="1" type="ORF">g.51889</name>
</gene>
<dbReference type="InterPro" id="IPR006631">
    <property type="entry name" value="DM4_12"/>
</dbReference>
<dbReference type="AlphaFoldDB" id="A0A1B6MVG9"/>